<evidence type="ECO:0000313" key="2">
    <source>
        <dbReference type="EMBL" id="KAG6696611.1"/>
    </source>
</evidence>
<dbReference type="AlphaFoldDB" id="A0A922E6D6"/>
<evidence type="ECO:0000313" key="3">
    <source>
        <dbReference type="Proteomes" id="UP000811246"/>
    </source>
</evidence>
<gene>
    <name evidence="2" type="ORF">I3842_09G155900</name>
</gene>
<sequence>MESYISHGSLHQMDTSSRETLLQQCFFSFLDIQLLPIRKETLLLPQTREKTQETGKKSTWFLLENSGDSETHFSFPCFQFLHFSCFVFYSNFYLHFIYINLHSQ</sequence>
<keyword evidence="1" id="KW-1133">Transmembrane helix</keyword>
<accession>A0A922E6D6</accession>
<dbReference type="EMBL" id="CM031833">
    <property type="protein sequence ID" value="KAG6696611.1"/>
    <property type="molecule type" value="Genomic_DNA"/>
</dbReference>
<name>A0A922E6D6_CARIL</name>
<evidence type="ECO:0000256" key="1">
    <source>
        <dbReference type="SAM" id="Phobius"/>
    </source>
</evidence>
<feature type="transmembrane region" description="Helical" evidence="1">
    <location>
        <begin position="80"/>
        <end position="101"/>
    </location>
</feature>
<comment type="caution">
    <text evidence="2">The sequence shown here is derived from an EMBL/GenBank/DDBJ whole genome shotgun (WGS) entry which is preliminary data.</text>
</comment>
<protein>
    <submittedName>
        <fullName evidence="2">Uncharacterized protein</fullName>
    </submittedName>
</protein>
<keyword evidence="1" id="KW-0812">Transmembrane</keyword>
<reference evidence="2" key="1">
    <citation type="submission" date="2021-01" db="EMBL/GenBank/DDBJ databases">
        <authorList>
            <person name="Lovell J.T."/>
            <person name="Bentley N."/>
            <person name="Bhattarai G."/>
            <person name="Jenkins J.W."/>
            <person name="Sreedasyam A."/>
            <person name="Alarcon Y."/>
            <person name="Bock C."/>
            <person name="Boston L."/>
            <person name="Carlson J."/>
            <person name="Cervantes K."/>
            <person name="Clermont K."/>
            <person name="Krom N."/>
            <person name="Kubenka K."/>
            <person name="Mamidi S."/>
            <person name="Mattison C."/>
            <person name="Monteros M."/>
            <person name="Pisani C."/>
            <person name="Plott C."/>
            <person name="Rajasekar S."/>
            <person name="Rhein H.S."/>
            <person name="Rohla C."/>
            <person name="Song M."/>
            <person name="Hilaire R.S."/>
            <person name="Shu S."/>
            <person name="Wells L."/>
            <person name="Wang X."/>
            <person name="Webber J."/>
            <person name="Heerema R.J."/>
            <person name="Klein P."/>
            <person name="Conner P."/>
            <person name="Grauke L."/>
            <person name="Grimwood J."/>
            <person name="Schmutz J."/>
            <person name="Randall J.J."/>
        </authorList>
    </citation>
    <scope>NUCLEOTIDE SEQUENCE</scope>
    <source>
        <tissue evidence="2">Leaf</tissue>
    </source>
</reference>
<dbReference type="Proteomes" id="UP000811246">
    <property type="component" value="Chromosome 9"/>
</dbReference>
<proteinExistence type="predicted"/>
<organism evidence="2 3">
    <name type="scientific">Carya illinoinensis</name>
    <name type="common">Pecan</name>
    <dbReference type="NCBI Taxonomy" id="32201"/>
    <lineage>
        <taxon>Eukaryota</taxon>
        <taxon>Viridiplantae</taxon>
        <taxon>Streptophyta</taxon>
        <taxon>Embryophyta</taxon>
        <taxon>Tracheophyta</taxon>
        <taxon>Spermatophyta</taxon>
        <taxon>Magnoliopsida</taxon>
        <taxon>eudicotyledons</taxon>
        <taxon>Gunneridae</taxon>
        <taxon>Pentapetalae</taxon>
        <taxon>rosids</taxon>
        <taxon>fabids</taxon>
        <taxon>Fagales</taxon>
        <taxon>Juglandaceae</taxon>
        <taxon>Carya</taxon>
    </lineage>
</organism>
<keyword evidence="1" id="KW-0472">Membrane</keyword>